<dbReference type="FunFam" id="3.40.47.10:FF:000009">
    <property type="entry name" value="3-oxoacyl-[acyl-carrier-protein] synthase 2"/>
    <property type="match status" value="1"/>
</dbReference>
<dbReference type="SMART" id="SM00825">
    <property type="entry name" value="PKS_KS"/>
    <property type="match status" value="1"/>
</dbReference>
<dbReference type="Proteomes" id="UP000007939">
    <property type="component" value="Chromosome"/>
</dbReference>
<evidence type="ECO:0000256" key="2">
    <source>
        <dbReference type="ARBA" id="ARBA00008467"/>
    </source>
</evidence>
<evidence type="ECO:0000256" key="6">
    <source>
        <dbReference type="ARBA" id="ARBA00022679"/>
    </source>
</evidence>
<evidence type="ECO:0000313" key="16">
    <source>
        <dbReference type="Proteomes" id="UP000007939"/>
    </source>
</evidence>
<dbReference type="UniPathway" id="UPA00094"/>
<keyword evidence="6 11" id="KW-0808">Transferase</keyword>
<dbReference type="PANTHER" id="PTHR11712:SF336">
    <property type="entry name" value="3-OXOACYL-[ACYL-CARRIER-PROTEIN] SYNTHASE, MITOCHONDRIAL"/>
    <property type="match status" value="1"/>
</dbReference>
<evidence type="ECO:0000256" key="5">
    <source>
        <dbReference type="ARBA" id="ARBA00022516"/>
    </source>
</evidence>
<dbReference type="InterPro" id="IPR014031">
    <property type="entry name" value="Ketoacyl_synth_C"/>
</dbReference>
<keyword evidence="10 11" id="KW-0012">Acyltransferase</keyword>
<dbReference type="Pfam" id="PF00109">
    <property type="entry name" value="ketoacyl-synt"/>
    <property type="match status" value="1"/>
</dbReference>
<dbReference type="CDD" id="cd00834">
    <property type="entry name" value="KAS_I_II"/>
    <property type="match status" value="1"/>
</dbReference>
<evidence type="ECO:0000256" key="11">
    <source>
        <dbReference type="PIRNR" id="PIRNR000447"/>
    </source>
</evidence>
<dbReference type="InterPro" id="IPR000794">
    <property type="entry name" value="Beta-ketoacyl_synthase"/>
</dbReference>
<gene>
    <name evidence="15" type="ordered locus">Spico_1560</name>
</gene>
<dbReference type="SUPFAM" id="SSF53901">
    <property type="entry name" value="Thiolase-like"/>
    <property type="match status" value="2"/>
</dbReference>
<reference evidence="16" key="1">
    <citation type="submission" date="2011-04" db="EMBL/GenBank/DDBJ databases">
        <title>The complete genome of Spirochaeta coccoides DSM 17374.</title>
        <authorList>
            <person name="Lucas S."/>
            <person name="Copeland A."/>
            <person name="Lapidus A."/>
            <person name="Bruce D."/>
            <person name="Goodwin L."/>
            <person name="Pitluck S."/>
            <person name="Peters L."/>
            <person name="Kyrpides N."/>
            <person name="Mavromatis K."/>
            <person name="Pagani I."/>
            <person name="Ivanova N."/>
            <person name="Ovchinnikova G."/>
            <person name="Lu M."/>
            <person name="Detter J.C."/>
            <person name="Tapia R."/>
            <person name="Han C."/>
            <person name="Land M."/>
            <person name="Hauser L."/>
            <person name="Markowitz V."/>
            <person name="Cheng J.-F."/>
            <person name="Hugenholtz P."/>
            <person name="Woyke T."/>
            <person name="Wu D."/>
            <person name="Spring S."/>
            <person name="Schroeder M."/>
            <person name="Brambilla E."/>
            <person name="Klenk H.-P."/>
            <person name="Eisen J.A."/>
        </authorList>
    </citation>
    <scope>NUCLEOTIDE SEQUENCE [LARGE SCALE GENOMIC DNA]</scope>
    <source>
        <strain evidence="16">ATCC BAA-1237 / DSM 17374 / SPN1</strain>
    </source>
</reference>
<keyword evidence="9 11" id="KW-0275">Fatty acid biosynthesis</keyword>
<dbReference type="InterPro" id="IPR018201">
    <property type="entry name" value="Ketoacyl_synth_AS"/>
</dbReference>
<evidence type="ECO:0000256" key="10">
    <source>
        <dbReference type="ARBA" id="ARBA00023315"/>
    </source>
</evidence>
<organism evidence="15 16">
    <name type="scientific">Parasphaerochaeta coccoides (strain ATCC BAA-1237 / DSM 17374 / SPN1)</name>
    <name type="common">Sphaerochaeta coccoides</name>
    <dbReference type="NCBI Taxonomy" id="760011"/>
    <lineage>
        <taxon>Bacteria</taxon>
        <taxon>Pseudomonadati</taxon>
        <taxon>Spirochaetota</taxon>
        <taxon>Spirochaetia</taxon>
        <taxon>Spirochaetales</taxon>
        <taxon>Sphaerochaetaceae</taxon>
        <taxon>Parasphaerochaeta</taxon>
    </lineage>
</organism>
<evidence type="ECO:0000256" key="9">
    <source>
        <dbReference type="ARBA" id="ARBA00023160"/>
    </source>
</evidence>
<name>F4GJL5_PARC1</name>
<dbReference type="Pfam" id="PF02801">
    <property type="entry name" value="Ketoacyl-synt_C"/>
    <property type="match status" value="1"/>
</dbReference>
<dbReference type="PIRSF" id="PIRSF000447">
    <property type="entry name" value="KAS_II"/>
    <property type="match status" value="1"/>
</dbReference>
<feature type="domain" description="Ketosynthase family 3 (KS3)" evidence="14">
    <location>
        <begin position="4"/>
        <end position="416"/>
    </location>
</feature>
<dbReference type="NCBIfam" id="NF005589">
    <property type="entry name" value="PRK07314.1"/>
    <property type="match status" value="1"/>
</dbReference>
<dbReference type="HOGENOM" id="CLU_000022_69_2_12"/>
<comment type="catalytic activity">
    <reaction evidence="11">
        <text>(9Z)-hexadecenoyl-[ACP] + malonyl-[ACP] + H(+) = 3-oxo-(11Z)-octadecenoyl-[ACP] + holo-[ACP] + CO2</text>
        <dbReference type="Rhea" id="RHEA:55040"/>
        <dbReference type="Rhea" id="RHEA-COMP:9623"/>
        <dbReference type="Rhea" id="RHEA-COMP:9685"/>
        <dbReference type="Rhea" id="RHEA-COMP:10800"/>
        <dbReference type="Rhea" id="RHEA-COMP:14074"/>
        <dbReference type="ChEBI" id="CHEBI:15378"/>
        <dbReference type="ChEBI" id="CHEBI:16526"/>
        <dbReference type="ChEBI" id="CHEBI:64479"/>
        <dbReference type="ChEBI" id="CHEBI:78449"/>
        <dbReference type="ChEBI" id="CHEBI:83989"/>
        <dbReference type="ChEBI" id="CHEBI:138538"/>
        <dbReference type="EC" id="2.3.1.179"/>
    </reaction>
</comment>
<dbReference type="InterPro" id="IPR020841">
    <property type="entry name" value="PKS_Beta-ketoAc_synthase_dom"/>
</dbReference>
<dbReference type="OrthoDB" id="9808669at2"/>
<evidence type="ECO:0000259" key="14">
    <source>
        <dbReference type="PROSITE" id="PS52004"/>
    </source>
</evidence>
<evidence type="ECO:0000256" key="3">
    <source>
        <dbReference type="ARBA" id="ARBA00012356"/>
    </source>
</evidence>
<dbReference type="Gene3D" id="3.40.47.10">
    <property type="match status" value="2"/>
</dbReference>
<evidence type="ECO:0000313" key="15">
    <source>
        <dbReference type="EMBL" id="AEC02762.1"/>
    </source>
</evidence>
<evidence type="ECO:0000256" key="12">
    <source>
        <dbReference type="PIRSR" id="PIRSR000447-1"/>
    </source>
</evidence>
<dbReference type="InterPro" id="IPR017568">
    <property type="entry name" value="3-oxoacyl-ACP_synth-2"/>
</dbReference>
<dbReference type="GO" id="GO:0006633">
    <property type="term" value="P:fatty acid biosynthetic process"/>
    <property type="evidence" value="ECO:0007669"/>
    <property type="project" value="UniProtKB-UniRule"/>
</dbReference>
<comment type="pathway">
    <text evidence="1 11">Lipid metabolism; fatty acid biosynthesis.</text>
</comment>
<evidence type="ECO:0000256" key="8">
    <source>
        <dbReference type="ARBA" id="ARBA00023098"/>
    </source>
</evidence>
<dbReference type="InterPro" id="IPR014030">
    <property type="entry name" value="Ketoacyl_synth_N"/>
</dbReference>
<dbReference type="RefSeq" id="WP_013740156.1">
    <property type="nucleotide sequence ID" value="NC_015436.1"/>
</dbReference>
<feature type="active site" description="For beta-ketoacyl synthase activity" evidence="12">
    <location>
        <position position="168"/>
    </location>
</feature>
<dbReference type="eggNOG" id="COG0304">
    <property type="taxonomic scope" value="Bacteria"/>
</dbReference>
<dbReference type="EC" id="2.3.1.179" evidence="3 11"/>
<reference evidence="15 16" key="2">
    <citation type="journal article" date="2012" name="Stand. Genomic Sci.">
        <title>Complete genome sequence of the termite hindgut bacterium Spirochaeta coccoides type strain (SPN1(T)), reclassification in the genus Sphaerochaeta as Sphaerochaeta coccoides comb. nov. and emendations of the family Spirochaetaceae and the genus Sphaerochaeta.</title>
        <authorList>
            <person name="Abt B."/>
            <person name="Han C."/>
            <person name="Scheuner C."/>
            <person name="Lu M."/>
            <person name="Lapidus A."/>
            <person name="Nolan M."/>
            <person name="Lucas S."/>
            <person name="Hammon N."/>
            <person name="Deshpande S."/>
            <person name="Cheng J.F."/>
            <person name="Tapia R."/>
            <person name="Goodwin L.A."/>
            <person name="Pitluck S."/>
            <person name="Liolios K."/>
            <person name="Pagani I."/>
            <person name="Ivanova N."/>
            <person name="Mavromatis K."/>
            <person name="Mikhailova N."/>
            <person name="Huntemann M."/>
            <person name="Pati A."/>
            <person name="Chen A."/>
            <person name="Palaniappan K."/>
            <person name="Land M."/>
            <person name="Hauser L."/>
            <person name="Brambilla E.M."/>
            <person name="Rohde M."/>
            <person name="Spring S."/>
            <person name="Gronow S."/>
            <person name="Goker M."/>
            <person name="Woyke T."/>
            <person name="Bristow J."/>
            <person name="Eisen J.A."/>
            <person name="Markowitz V."/>
            <person name="Hugenholtz P."/>
            <person name="Kyrpides N.C."/>
            <person name="Klenk H.P."/>
            <person name="Detter J.C."/>
        </authorList>
    </citation>
    <scope>NUCLEOTIDE SEQUENCE [LARGE SCALE GENOMIC DNA]</scope>
    <source>
        <strain evidence="16">ATCC BAA-1237 / DSM 17374 / SPN1</strain>
    </source>
</reference>
<dbReference type="PROSITE" id="PS52004">
    <property type="entry name" value="KS3_2"/>
    <property type="match status" value="1"/>
</dbReference>
<keyword evidence="5 11" id="KW-0444">Lipid biosynthesis</keyword>
<keyword evidence="16" id="KW-1185">Reference proteome</keyword>
<protein>
    <recommendedName>
        <fullName evidence="4 11">3-oxoacyl-[acyl-carrier-protein] synthase 2</fullName>
        <ecNumber evidence="3 11">2.3.1.179</ecNumber>
    </recommendedName>
</protein>
<proteinExistence type="inferred from homology"/>
<dbReference type="InterPro" id="IPR016039">
    <property type="entry name" value="Thiolase-like"/>
</dbReference>
<comment type="catalytic activity">
    <reaction evidence="11">
        <text>a fatty acyl-[ACP] + malonyl-[ACP] + H(+) = a 3-oxoacyl-[ACP] + holo-[ACP] + CO2</text>
        <dbReference type="Rhea" id="RHEA:22836"/>
        <dbReference type="Rhea" id="RHEA-COMP:9623"/>
        <dbReference type="Rhea" id="RHEA-COMP:9685"/>
        <dbReference type="Rhea" id="RHEA-COMP:9916"/>
        <dbReference type="Rhea" id="RHEA-COMP:14125"/>
        <dbReference type="ChEBI" id="CHEBI:15378"/>
        <dbReference type="ChEBI" id="CHEBI:16526"/>
        <dbReference type="ChEBI" id="CHEBI:64479"/>
        <dbReference type="ChEBI" id="CHEBI:78449"/>
        <dbReference type="ChEBI" id="CHEBI:78776"/>
        <dbReference type="ChEBI" id="CHEBI:138651"/>
    </reaction>
</comment>
<evidence type="ECO:0000256" key="13">
    <source>
        <dbReference type="RuleBase" id="RU003694"/>
    </source>
</evidence>
<keyword evidence="7" id="KW-0276">Fatty acid metabolism</keyword>
<accession>F4GJL5</accession>
<dbReference type="STRING" id="760011.Spico_1560"/>
<evidence type="ECO:0000256" key="4">
    <source>
        <dbReference type="ARBA" id="ARBA00014657"/>
    </source>
</evidence>
<sequence>MSAVRRVVVTGMGIVSPLGNRIDTFWDNIHSGICGIGPLDRFDVSDYPARIAGQVRDFDYSDLIESKAARSMADFTIYAVYAAIQAMEQAGFEPDGAGGWDPFRSAVHLGNGIGGFEVVEDNLRKLFERGPRSVSPLTIPKLITNEGAGNIAMRYGIKGPALTIATACASGTDAVGAAFHAVRHGQVDMSLTGGSEGAITQLAVSGFCRLHALSTAYNDTPLTACRPFDATRDGFILGEGAGMLVLEELSHARARGARILGEITGYGATCDAYHLTSPNPDGDGAMRAMKAAIDESGIPVEKIDYINAHGTSTPVNDVIETKAIKRLFGDHAYKLRVSSTKSMTSHMVGAAGAVEAIVSLLALKEQFYPCTLNLNTPDPACDLDYVPNTGVEDKMTWALSESLGFGGHNGALVFRRYEE</sequence>
<dbReference type="NCBIfam" id="TIGR03150">
    <property type="entry name" value="fabF"/>
    <property type="match status" value="1"/>
</dbReference>
<comment type="similarity">
    <text evidence="2 11 13">Belongs to the thiolase-like superfamily. Beta-ketoacyl-ACP synthases family.</text>
</comment>
<dbReference type="EMBL" id="CP002659">
    <property type="protein sequence ID" value="AEC02762.1"/>
    <property type="molecule type" value="Genomic_DNA"/>
</dbReference>
<dbReference type="KEGG" id="scc:Spico_1560"/>
<dbReference type="GO" id="GO:0004315">
    <property type="term" value="F:3-oxoacyl-[acyl-carrier-protein] synthase activity"/>
    <property type="evidence" value="ECO:0007669"/>
    <property type="project" value="UniProtKB-UniRule"/>
</dbReference>
<dbReference type="PANTHER" id="PTHR11712">
    <property type="entry name" value="POLYKETIDE SYNTHASE-RELATED"/>
    <property type="match status" value="1"/>
</dbReference>
<keyword evidence="8" id="KW-0443">Lipid metabolism</keyword>
<evidence type="ECO:0000256" key="7">
    <source>
        <dbReference type="ARBA" id="ARBA00022832"/>
    </source>
</evidence>
<comment type="function">
    <text evidence="11">Involved in the type II fatty acid elongation cycle. Catalyzes the elongation of a wide range of acyl-ACP by the addition of two carbons from malonyl-ACP to an acyl acceptor. Can efficiently catalyze the conversion of palmitoleoyl-ACP (cis-hexadec-9-enoyl-ACP) to cis-vaccenoyl-ACP (cis-octadec-11-enoyl-ACP), an essential step in the thermal regulation of fatty acid composition.</text>
</comment>
<evidence type="ECO:0000256" key="1">
    <source>
        <dbReference type="ARBA" id="ARBA00005194"/>
    </source>
</evidence>
<dbReference type="AlphaFoldDB" id="F4GJL5"/>
<dbReference type="PROSITE" id="PS00606">
    <property type="entry name" value="KS3_1"/>
    <property type="match status" value="1"/>
</dbReference>